<dbReference type="EMBL" id="PFAU01000009">
    <property type="protein sequence ID" value="PIR91418.1"/>
    <property type="molecule type" value="Genomic_DNA"/>
</dbReference>
<feature type="domain" description="GIY-YIG" evidence="2">
    <location>
        <begin position="1"/>
        <end position="75"/>
    </location>
</feature>
<organism evidence="3 4">
    <name type="scientific">bacterium (Candidatus Gribaldobacteria) CG10_big_fil_rev_8_21_14_0_10_37_46</name>
    <dbReference type="NCBI Taxonomy" id="2014276"/>
    <lineage>
        <taxon>Bacteria</taxon>
        <taxon>Candidatus Gribaldobacteria</taxon>
    </lineage>
</organism>
<dbReference type="InterPro" id="IPR050190">
    <property type="entry name" value="UPF0213_domain"/>
</dbReference>
<dbReference type="InterPro" id="IPR035901">
    <property type="entry name" value="GIY-YIG_endonuc_sf"/>
</dbReference>
<dbReference type="PANTHER" id="PTHR34477:SF5">
    <property type="entry name" value="BSL5627 PROTEIN"/>
    <property type="match status" value="1"/>
</dbReference>
<dbReference type="AlphaFoldDB" id="A0A2H0UX63"/>
<dbReference type="SUPFAM" id="SSF82771">
    <property type="entry name" value="GIY-YIG endonuclease"/>
    <property type="match status" value="1"/>
</dbReference>
<dbReference type="CDD" id="cd10449">
    <property type="entry name" value="GIY-YIG_SLX1_like"/>
    <property type="match status" value="1"/>
</dbReference>
<comment type="similarity">
    <text evidence="1">Belongs to the UPF0213 family.</text>
</comment>
<dbReference type="Proteomes" id="UP000230882">
    <property type="component" value="Unassembled WGS sequence"/>
</dbReference>
<reference evidence="4" key="1">
    <citation type="submission" date="2017-09" db="EMBL/GenBank/DDBJ databases">
        <title>Depth-based differentiation of microbial function through sediment-hosted aquifers and enrichment of novel symbionts in the deep terrestrial subsurface.</title>
        <authorList>
            <person name="Probst A.J."/>
            <person name="Ladd B."/>
            <person name="Jarett J.K."/>
            <person name="Geller-Mcgrath D.E."/>
            <person name="Sieber C.M.K."/>
            <person name="Emerson J.B."/>
            <person name="Anantharaman K."/>
            <person name="Thomas B.C."/>
            <person name="Malmstrom R."/>
            <person name="Stieglmeier M."/>
            <person name="Klingl A."/>
            <person name="Woyke T."/>
            <person name="Ryan C.M."/>
            <person name="Banfield J.F."/>
        </authorList>
    </citation>
    <scope>NUCLEOTIDE SEQUENCE [LARGE SCALE GENOMIC DNA]</scope>
</reference>
<evidence type="ECO:0000256" key="1">
    <source>
        <dbReference type="ARBA" id="ARBA00007435"/>
    </source>
</evidence>
<dbReference type="Pfam" id="PF01541">
    <property type="entry name" value="GIY-YIG"/>
    <property type="match status" value="1"/>
</dbReference>
<evidence type="ECO:0000313" key="4">
    <source>
        <dbReference type="Proteomes" id="UP000230882"/>
    </source>
</evidence>
<dbReference type="Gene3D" id="3.40.1440.10">
    <property type="entry name" value="GIY-YIG endonuclease"/>
    <property type="match status" value="1"/>
</dbReference>
<evidence type="ECO:0000259" key="2">
    <source>
        <dbReference type="PROSITE" id="PS50164"/>
    </source>
</evidence>
<name>A0A2H0UX63_9BACT</name>
<evidence type="ECO:0000313" key="3">
    <source>
        <dbReference type="EMBL" id="PIR91418.1"/>
    </source>
</evidence>
<comment type="caution">
    <text evidence="3">The sequence shown here is derived from an EMBL/GenBank/DDBJ whole genome shotgun (WGS) entry which is preliminary data.</text>
</comment>
<dbReference type="InterPro" id="IPR000305">
    <property type="entry name" value="GIY-YIG_endonuc"/>
</dbReference>
<accession>A0A2H0UX63</accession>
<sequence length="90" mass="10829">MFYVYIIQSKKDSKLYYGFTSDLRLRLREHNEGKVRSTKYRSPFTLIYYEAYRDQATAIQREKLIKRSGKIRTNLKKRLKINKICPMLSG</sequence>
<protein>
    <submittedName>
        <fullName evidence="3">Excinuclease ABC subunit C</fullName>
    </submittedName>
</protein>
<dbReference type="PROSITE" id="PS50164">
    <property type="entry name" value="GIY_YIG"/>
    <property type="match status" value="1"/>
</dbReference>
<gene>
    <name evidence="3" type="ORF">COU02_00395</name>
</gene>
<dbReference type="PANTHER" id="PTHR34477">
    <property type="entry name" value="UPF0213 PROTEIN YHBQ"/>
    <property type="match status" value="1"/>
</dbReference>
<proteinExistence type="inferred from homology"/>